<keyword evidence="2" id="KW-1185">Reference proteome</keyword>
<gene>
    <name evidence="1" type="ORF">RFI_15253</name>
</gene>
<name>X6N7F7_RETFI</name>
<evidence type="ECO:0000313" key="1">
    <source>
        <dbReference type="EMBL" id="ETO21951.1"/>
    </source>
</evidence>
<dbReference type="EMBL" id="ASPP01011165">
    <property type="protein sequence ID" value="ETO21951.1"/>
    <property type="molecule type" value="Genomic_DNA"/>
</dbReference>
<proteinExistence type="predicted"/>
<protein>
    <submittedName>
        <fullName evidence="1">Uncharacterized protein</fullName>
    </submittedName>
</protein>
<accession>X6N7F7</accession>
<organism evidence="1 2">
    <name type="scientific">Reticulomyxa filosa</name>
    <dbReference type="NCBI Taxonomy" id="46433"/>
    <lineage>
        <taxon>Eukaryota</taxon>
        <taxon>Sar</taxon>
        <taxon>Rhizaria</taxon>
        <taxon>Retaria</taxon>
        <taxon>Foraminifera</taxon>
        <taxon>Monothalamids</taxon>
        <taxon>Reticulomyxidae</taxon>
        <taxon>Reticulomyxa</taxon>
    </lineage>
</organism>
<reference evidence="1 2" key="1">
    <citation type="journal article" date="2013" name="Curr. Biol.">
        <title>The Genome of the Foraminiferan Reticulomyxa filosa.</title>
        <authorList>
            <person name="Glockner G."/>
            <person name="Hulsmann N."/>
            <person name="Schleicher M."/>
            <person name="Noegel A.A."/>
            <person name="Eichinger L."/>
            <person name="Gallinger C."/>
            <person name="Pawlowski J."/>
            <person name="Sierra R."/>
            <person name="Euteneuer U."/>
            <person name="Pillet L."/>
            <person name="Moustafa A."/>
            <person name="Platzer M."/>
            <person name="Groth M."/>
            <person name="Szafranski K."/>
            <person name="Schliwa M."/>
        </authorList>
    </citation>
    <scope>NUCLEOTIDE SEQUENCE [LARGE SCALE GENOMIC DNA]</scope>
</reference>
<dbReference type="AlphaFoldDB" id="X6N7F7"/>
<comment type="caution">
    <text evidence="1">The sequence shown here is derived from an EMBL/GenBank/DDBJ whole genome shotgun (WGS) entry which is preliminary data.</text>
</comment>
<sequence length="227" mass="26812">MKLIDFKCILSLPSRNLVKRDFSQLRLAKWRQNPMEMNKHSKRGYEVPSNRPKEGINFFPWQSKTTGSAKMAKTNVTYYDMHNVTLGRLTLEKELHNKKGDGELLLGVPEIDLKHRLALQWFKFCSFLLSPEEKKRHRFFFGKKGPENMVAYLKGKKRLGSKFQNDTMDSIFEWKENETTLFLNFFYERLGHLHVVFLFLLLLLKKKKEAEKGSHKNNFCGLINKNH</sequence>
<dbReference type="Proteomes" id="UP000023152">
    <property type="component" value="Unassembled WGS sequence"/>
</dbReference>
<evidence type="ECO:0000313" key="2">
    <source>
        <dbReference type="Proteomes" id="UP000023152"/>
    </source>
</evidence>